<dbReference type="GO" id="GO:1990454">
    <property type="term" value="C:L-type voltage-gated calcium channel complex"/>
    <property type="evidence" value="ECO:0007669"/>
    <property type="project" value="TreeGrafter"/>
</dbReference>
<evidence type="ECO:0000313" key="22">
    <source>
        <dbReference type="Proteomes" id="UP000694388"/>
    </source>
</evidence>
<evidence type="ECO:0000256" key="9">
    <source>
        <dbReference type="ARBA" id="ARBA00022692"/>
    </source>
</evidence>
<evidence type="ECO:0000256" key="6">
    <source>
        <dbReference type="ARBA" id="ARBA00022475"/>
    </source>
</evidence>
<evidence type="ECO:0000256" key="1">
    <source>
        <dbReference type="ARBA" id="ARBA00003367"/>
    </source>
</evidence>
<dbReference type="PRINTS" id="PR01601">
    <property type="entry name" value="VDCCGAMMA1"/>
</dbReference>
<keyword evidence="13 20" id="KW-0406">Ion transport</keyword>
<dbReference type="AlphaFoldDB" id="A0A8C4WVU0"/>
<evidence type="ECO:0000256" key="15">
    <source>
        <dbReference type="ARBA" id="ARBA00023157"/>
    </source>
</evidence>
<keyword evidence="5 20" id="KW-0813">Transport</keyword>
<evidence type="ECO:0000256" key="17">
    <source>
        <dbReference type="ARBA" id="ARBA00023303"/>
    </source>
</evidence>
<dbReference type="Proteomes" id="UP000694388">
    <property type="component" value="Unplaced"/>
</dbReference>
<dbReference type="GO" id="GO:1902514">
    <property type="term" value="P:regulation of calcium ion transmembrane transport via high voltage-gated calcium channel"/>
    <property type="evidence" value="ECO:0007669"/>
    <property type="project" value="TreeGrafter"/>
</dbReference>
<dbReference type="GO" id="GO:0005246">
    <property type="term" value="F:calcium channel regulator activity"/>
    <property type="evidence" value="ECO:0007669"/>
    <property type="project" value="TreeGrafter"/>
</dbReference>
<keyword evidence="7 20" id="KW-0109">Calcium transport</keyword>
<comment type="subunit">
    <text evidence="19 20">Component of a calcium channel complex consisting of a pore-forming alpha subunit (CACNA1S) and the ancillary subunits CACNB1 or CACNB2, CACNG1 and CACNA2D1. The channel complex contains alpha, beta, gamma and delta subunits in a 1:1:1:1 ratio, i.e. it contains either CACNB1 or CACNB2.</text>
</comment>
<dbReference type="InterPro" id="IPR008368">
    <property type="entry name" value="VDCC_gsu"/>
</dbReference>
<accession>A0A8C4WVU0</accession>
<keyword evidence="12 20" id="KW-1133">Transmembrane helix</keyword>
<reference evidence="21" key="2">
    <citation type="submission" date="2025-09" db="UniProtKB">
        <authorList>
            <consortium name="Ensembl"/>
        </authorList>
    </citation>
    <scope>IDENTIFICATION</scope>
</reference>
<keyword evidence="11 20" id="KW-0851">Voltage-gated channel</keyword>
<evidence type="ECO:0000256" key="13">
    <source>
        <dbReference type="ARBA" id="ARBA00023065"/>
    </source>
</evidence>
<evidence type="ECO:0000256" key="10">
    <source>
        <dbReference type="ARBA" id="ARBA00022837"/>
    </source>
</evidence>
<dbReference type="PRINTS" id="PR01792">
    <property type="entry name" value="VDCCGAMMA"/>
</dbReference>
<keyword evidence="6" id="KW-1003">Cell membrane</keyword>
<evidence type="ECO:0000256" key="20">
    <source>
        <dbReference type="RuleBase" id="RU363085"/>
    </source>
</evidence>
<evidence type="ECO:0000256" key="18">
    <source>
        <dbReference type="ARBA" id="ARBA00029680"/>
    </source>
</evidence>
<comment type="function">
    <text evidence="1 20">Regulatory subunit of the voltage-gated calcium channel that gives rise to L-type calcium currents in skeletal muscle. Regulates channel inactivation kinetics.</text>
</comment>
<dbReference type="InterPro" id="IPR004031">
    <property type="entry name" value="PMP22/EMP/MP20/Claudin"/>
</dbReference>
<evidence type="ECO:0000256" key="7">
    <source>
        <dbReference type="ARBA" id="ARBA00022568"/>
    </source>
</evidence>
<protein>
    <recommendedName>
        <fullName evidence="4 20">Voltage-dependent calcium channel gamma-1 subunit</fullName>
    </recommendedName>
    <alternativeName>
        <fullName evidence="18 20">Dihydropyridine-sensitive L-type, skeletal muscle calcium channel subunit gamma</fullName>
    </alternativeName>
</protein>
<evidence type="ECO:0000256" key="11">
    <source>
        <dbReference type="ARBA" id="ARBA00022882"/>
    </source>
</evidence>
<keyword evidence="17 20" id="KW-0407">Ion channel</keyword>
<keyword evidence="16" id="KW-0325">Glycoprotein</keyword>
<feature type="transmembrane region" description="Helical" evidence="20">
    <location>
        <begin position="178"/>
        <end position="202"/>
    </location>
</feature>
<name>A0A8C4WVU0_EPTBU</name>
<dbReference type="Pfam" id="PF13903">
    <property type="entry name" value="Claudin_2"/>
    <property type="match status" value="1"/>
</dbReference>
<evidence type="ECO:0000256" key="3">
    <source>
        <dbReference type="ARBA" id="ARBA00007111"/>
    </source>
</evidence>
<keyword evidence="14 20" id="KW-0472">Membrane</keyword>
<keyword evidence="22" id="KW-1185">Reference proteome</keyword>
<feature type="transmembrane region" description="Helical" evidence="20">
    <location>
        <begin position="12"/>
        <end position="34"/>
    </location>
</feature>
<evidence type="ECO:0000256" key="2">
    <source>
        <dbReference type="ARBA" id="ARBA00004415"/>
    </source>
</evidence>
<dbReference type="Ensembl" id="ENSEBUT00000015017.1">
    <property type="protein sequence ID" value="ENSEBUP00000014441.1"/>
    <property type="gene ID" value="ENSEBUG00000009101.1"/>
</dbReference>
<dbReference type="OMA" id="CIFISVE"/>
<dbReference type="PANTHER" id="PTHR15025">
    <property type="entry name" value="VOLTAGE-DEPENDENT CALCIUM CHANNEL GAMMA-1 SUBUNIT-RELATED"/>
    <property type="match status" value="1"/>
</dbReference>
<evidence type="ECO:0000256" key="14">
    <source>
        <dbReference type="ARBA" id="ARBA00023136"/>
    </source>
</evidence>
<keyword evidence="15" id="KW-1015">Disulfide bond</keyword>
<comment type="similarity">
    <text evidence="3 20">Belongs to the PMP-22/EMP/MP20 family. CACNG subfamily.</text>
</comment>
<organism evidence="21 22">
    <name type="scientific">Eptatretus burgeri</name>
    <name type="common">Inshore hagfish</name>
    <dbReference type="NCBI Taxonomy" id="7764"/>
    <lineage>
        <taxon>Eukaryota</taxon>
        <taxon>Metazoa</taxon>
        <taxon>Chordata</taxon>
        <taxon>Craniata</taxon>
        <taxon>Vertebrata</taxon>
        <taxon>Cyclostomata</taxon>
        <taxon>Myxini</taxon>
        <taxon>Myxiniformes</taxon>
        <taxon>Myxinidae</taxon>
        <taxon>Eptatretinae</taxon>
        <taxon>Eptatretus</taxon>
    </lineage>
</organism>
<evidence type="ECO:0000313" key="21">
    <source>
        <dbReference type="Ensembl" id="ENSEBUP00000014441.1"/>
    </source>
</evidence>
<reference evidence="21" key="1">
    <citation type="submission" date="2025-08" db="UniProtKB">
        <authorList>
            <consortium name="Ensembl"/>
        </authorList>
    </citation>
    <scope>IDENTIFICATION</scope>
</reference>
<evidence type="ECO:0000256" key="19">
    <source>
        <dbReference type="ARBA" id="ARBA00046683"/>
    </source>
</evidence>
<dbReference type="GO" id="GO:0005245">
    <property type="term" value="F:voltage-gated calcium channel activity"/>
    <property type="evidence" value="ECO:0007669"/>
    <property type="project" value="InterPro"/>
</dbReference>
<keyword evidence="9 20" id="KW-0812">Transmembrane</keyword>
<proteinExistence type="inferred from homology"/>
<feature type="transmembrane region" description="Helical" evidence="20">
    <location>
        <begin position="140"/>
        <end position="158"/>
    </location>
</feature>
<keyword evidence="8 20" id="KW-0107">Calcium channel</keyword>
<dbReference type="GeneTree" id="ENSGT00390000007786"/>
<evidence type="ECO:0000256" key="12">
    <source>
        <dbReference type="ARBA" id="ARBA00022989"/>
    </source>
</evidence>
<comment type="subcellular location">
    <subcellularLocation>
        <location evidence="2">Cell membrane</location>
        <location evidence="2">Sarcolemma</location>
        <topology evidence="2">Multi-pass membrane protein</topology>
    </subcellularLocation>
    <subcellularLocation>
        <location evidence="20">Membrane</location>
        <topology evidence="20">Multi-pass membrane protein</topology>
    </subcellularLocation>
</comment>
<keyword evidence="10 20" id="KW-0106">Calcium</keyword>
<evidence type="ECO:0000256" key="16">
    <source>
        <dbReference type="ARBA" id="ARBA00023180"/>
    </source>
</evidence>
<evidence type="ECO:0000256" key="8">
    <source>
        <dbReference type="ARBA" id="ARBA00022673"/>
    </source>
</evidence>
<dbReference type="Gene3D" id="1.20.140.150">
    <property type="match status" value="1"/>
</dbReference>
<evidence type="ECO:0000256" key="4">
    <source>
        <dbReference type="ARBA" id="ARBA00019950"/>
    </source>
</evidence>
<evidence type="ECO:0000256" key="5">
    <source>
        <dbReference type="ARBA" id="ARBA00022448"/>
    </source>
</evidence>
<feature type="transmembrane region" description="Helical" evidence="20">
    <location>
        <begin position="103"/>
        <end position="128"/>
    </location>
</feature>
<dbReference type="InterPro" id="IPR005421">
    <property type="entry name" value="VDCC_g1su"/>
</dbReference>
<dbReference type="PANTHER" id="PTHR15025:SF1">
    <property type="entry name" value="VOLTAGE-DEPENDENT CALCIUM CHANNEL GAMMA-1 SUBUNIT"/>
    <property type="match status" value="1"/>
</dbReference>
<sequence>MLSKRTKIHMTAIIAFAGLILAVVAISTDFWAILEPSDRSMNGSCDAAHLGLWRLCRQTGERSWDVTGCRNMDKVVTEFNCSFFKHFTAEEGEDFELEIQKEYGISAAVIAILSLVLIILGAVCLLIGVRKKQDYMMRPAGLFLLCAGLSVIISMEVIRQSVKNMIQSEKTIWHNYYYSWSFACSIASAIILFISGIALVLLSLPRMPQKPWETCLDAEPEPQY</sequence>